<comment type="subcellular location">
    <subcellularLocation>
        <location evidence="1">Cell membrane</location>
        <topology evidence="1">Multi-pass membrane protein</topology>
    </subcellularLocation>
</comment>
<dbReference type="PANTHER" id="PTHR30086">
    <property type="entry name" value="ARGININE EXPORTER PROTEIN ARGO"/>
    <property type="match status" value="1"/>
</dbReference>
<keyword evidence="5 6" id="KW-0472">Membrane</keyword>
<dbReference type="GO" id="GO:0015171">
    <property type="term" value="F:amino acid transmembrane transporter activity"/>
    <property type="evidence" value="ECO:0007669"/>
    <property type="project" value="TreeGrafter"/>
</dbReference>
<dbReference type="RefSeq" id="WP_085806328.1">
    <property type="nucleotide sequence ID" value="NZ_FWFX01000008.1"/>
</dbReference>
<proteinExistence type="predicted"/>
<gene>
    <name evidence="7" type="primary">rhtB_3</name>
    <name evidence="7" type="ORF">ROA7450_02704</name>
</gene>
<feature type="transmembrane region" description="Helical" evidence="6">
    <location>
        <begin position="12"/>
        <end position="36"/>
    </location>
</feature>
<organism evidence="7 8">
    <name type="scientific">Roseovarius albus</name>
    <dbReference type="NCBI Taxonomy" id="1247867"/>
    <lineage>
        <taxon>Bacteria</taxon>
        <taxon>Pseudomonadati</taxon>
        <taxon>Pseudomonadota</taxon>
        <taxon>Alphaproteobacteria</taxon>
        <taxon>Rhodobacterales</taxon>
        <taxon>Roseobacteraceae</taxon>
        <taxon>Roseovarius</taxon>
    </lineage>
</organism>
<sequence>MWDVLTGFDPAVLLTFIGAGILLNLTPGADFIFVSASGISSGSRIGMAAALGVNLGVALHVVMAAAGLSALLLAWPLAYDAIRYAGAAYLVFLAVQAWRASGDLGEGRAAVSVGRAIRRGFVTNVLNPKTALFIFAFIPQFTDPTIGPMWMQIVVLGAIFLAFGMAFSLSLGAAAGVFAHVLRAKSRLLNRLSAIMFTGLAARLVWE</sequence>
<evidence type="ECO:0000313" key="7">
    <source>
        <dbReference type="EMBL" id="SLN53067.1"/>
    </source>
</evidence>
<dbReference type="EMBL" id="FWFX01000008">
    <property type="protein sequence ID" value="SLN53067.1"/>
    <property type="molecule type" value="Genomic_DNA"/>
</dbReference>
<dbReference type="InterPro" id="IPR001123">
    <property type="entry name" value="LeuE-type"/>
</dbReference>
<dbReference type="OrthoDB" id="9807053at2"/>
<evidence type="ECO:0000256" key="6">
    <source>
        <dbReference type="SAM" id="Phobius"/>
    </source>
</evidence>
<dbReference type="GO" id="GO:0005886">
    <property type="term" value="C:plasma membrane"/>
    <property type="evidence" value="ECO:0007669"/>
    <property type="project" value="UniProtKB-SubCell"/>
</dbReference>
<reference evidence="7 8" key="1">
    <citation type="submission" date="2017-03" db="EMBL/GenBank/DDBJ databases">
        <authorList>
            <person name="Afonso C.L."/>
            <person name="Miller P.J."/>
            <person name="Scott M.A."/>
            <person name="Spackman E."/>
            <person name="Goraichik I."/>
            <person name="Dimitrov K.M."/>
            <person name="Suarez D.L."/>
            <person name="Swayne D.E."/>
        </authorList>
    </citation>
    <scope>NUCLEOTIDE SEQUENCE [LARGE SCALE GENOMIC DNA]</scope>
    <source>
        <strain evidence="7 8">CECT 7450</strain>
    </source>
</reference>
<evidence type="ECO:0000313" key="8">
    <source>
        <dbReference type="Proteomes" id="UP000193061"/>
    </source>
</evidence>
<dbReference type="PIRSF" id="PIRSF006324">
    <property type="entry name" value="LeuE"/>
    <property type="match status" value="1"/>
</dbReference>
<evidence type="ECO:0000256" key="1">
    <source>
        <dbReference type="ARBA" id="ARBA00004651"/>
    </source>
</evidence>
<feature type="transmembrane region" description="Helical" evidence="6">
    <location>
        <begin position="48"/>
        <end position="75"/>
    </location>
</feature>
<feature type="transmembrane region" description="Helical" evidence="6">
    <location>
        <begin position="153"/>
        <end position="181"/>
    </location>
</feature>
<accession>A0A1X6ZJR4</accession>
<protein>
    <submittedName>
        <fullName evidence="7">Homoserine/homoserine lactone efflux protein</fullName>
    </submittedName>
</protein>
<keyword evidence="8" id="KW-1185">Reference proteome</keyword>
<keyword evidence="4 6" id="KW-1133">Transmembrane helix</keyword>
<name>A0A1X6ZJR4_9RHOB</name>
<feature type="transmembrane region" description="Helical" evidence="6">
    <location>
        <begin position="188"/>
        <end position="206"/>
    </location>
</feature>
<dbReference type="Pfam" id="PF01810">
    <property type="entry name" value="LysE"/>
    <property type="match status" value="1"/>
</dbReference>
<evidence type="ECO:0000256" key="2">
    <source>
        <dbReference type="ARBA" id="ARBA00022475"/>
    </source>
</evidence>
<evidence type="ECO:0000256" key="3">
    <source>
        <dbReference type="ARBA" id="ARBA00022692"/>
    </source>
</evidence>
<evidence type="ECO:0000256" key="4">
    <source>
        <dbReference type="ARBA" id="ARBA00022989"/>
    </source>
</evidence>
<feature type="transmembrane region" description="Helical" evidence="6">
    <location>
        <begin position="121"/>
        <end position="141"/>
    </location>
</feature>
<dbReference type="PANTHER" id="PTHR30086:SF20">
    <property type="entry name" value="ARGININE EXPORTER PROTEIN ARGO-RELATED"/>
    <property type="match status" value="1"/>
</dbReference>
<dbReference type="AlphaFoldDB" id="A0A1X6ZJR4"/>
<evidence type="ECO:0000256" key="5">
    <source>
        <dbReference type="ARBA" id="ARBA00023136"/>
    </source>
</evidence>
<keyword evidence="3 6" id="KW-0812">Transmembrane</keyword>
<dbReference type="Proteomes" id="UP000193061">
    <property type="component" value="Unassembled WGS sequence"/>
</dbReference>
<keyword evidence="2" id="KW-1003">Cell membrane</keyword>